<dbReference type="InterPro" id="IPR001138">
    <property type="entry name" value="Zn2Cys6_DnaBD"/>
</dbReference>
<keyword evidence="5" id="KW-0238">DNA-binding</keyword>
<dbReference type="InterPro" id="IPR036864">
    <property type="entry name" value="Zn2-C6_fun-type_DNA-bd_sf"/>
</dbReference>
<dbReference type="OrthoDB" id="3163292at2759"/>
<dbReference type="SMART" id="SM00066">
    <property type="entry name" value="GAL4"/>
    <property type="match status" value="1"/>
</dbReference>
<evidence type="ECO:0000256" key="4">
    <source>
        <dbReference type="ARBA" id="ARBA00023015"/>
    </source>
</evidence>
<evidence type="ECO:0000313" key="11">
    <source>
        <dbReference type="Proteomes" id="UP000279236"/>
    </source>
</evidence>
<dbReference type="EMBL" id="RSCE01000006">
    <property type="protein sequence ID" value="RSH82052.1"/>
    <property type="molecule type" value="Genomic_DNA"/>
</dbReference>
<keyword evidence="2" id="KW-0479">Metal-binding</keyword>
<dbReference type="PANTHER" id="PTHR31845:SF34">
    <property type="entry name" value="TRANSCRIPTIONAL ACTIVATOR OF PROTEASES PRTT"/>
    <property type="match status" value="1"/>
</dbReference>
<dbReference type="GO" id="GO:0008270">
    <property type="term" value="F:zinc ion binding"/>
    <property type="evidence" value="ECO:0007669"/>
    <property type="project" value="InterPro"/>
</dbReference>
<dbReference type="InterPro" id="IPR007219">
    <property type="entry name" value="XnlR_reg_dom"/>
</dbReference>
<feature type="domain" description="Zn(2)-C6 fungal-type" evidence="9">
    <location>
        <begin position="42"/>
        <end position="77"/>
    </location>
</feature>
<feature type="region of interest" description="Disordered" evidence="8">
    <location>
        <begin position="1"/>
        <end position="40"/>
    </location>
</feature>
<proteinExistence type="predicted"/>
<dbReference type="AlphaFoldDB" id="A0A427XT10"/>
<evidence type="ECO:0000259" key="9">
    <source>
        <dbReference type="PROSITE" id="PS50048"/>
    </source>
</evidence>
<feature type="region of interest" description="Disordered" evidence="8">
    <location>
        <begin position="184"/>
        <end position="207"/>
    </location>
</feature>
<dbReference type="Proteomes" id="UP000279236">
    <property type="component" value="Unassembled WGS sequence"/>
</dbReference>
<feature type="region of interest" description="Disordered" evidence="8">
    <location>
        <begin position="232"/>
        <end position="350"/>
    </location>
</feature>
<evidence type="ECO:0000313" key="10">
    <source>
        <dbReference type="EMBL" id="RSH82052.1"/>
    </source>
</evidence>
<evidence type="ECO:0000256" key="3">
    <source>
        <dbReference type="ARBA" id="ARBA00022833"/>
    </source>
</evidence>
<dbReference type="STRING" id="105984.A0A427XT10"/>
<dbReference type="PANTHER" id="PTHR31845">
    <property type="entry name" value="FINGER DOMAIN PROTEIN, PUTATIVE-RELATED"/>
    <property type="match status" value="1"/>
</dbReference>
<dbReference type="GO" id="GO:0005634">
    <property type="term" value="C:nucleus"/>
    <property type="evidence" value="ECO:0007669"/>
    <property type="project" value="UniProtKB-SubCell"/>
</dbReference>
<evidence type="ECO:0000256" key="8">
    <source>
        <dbReference type="SAM" id="MobiDB-lite"/>
    </source>
</evidence>
<dbReference type="GO" id="GO:0000976">
    <property type="term" value="F:transcription cis-regulatory region binding"/>
    <property type="evidence" value="ECO:0007669"/>
    <property type="project" value="TreeGrafter"/>
</dbReference>
<keyword evidence="11" id="KW-1185">Reference proteome</keyword>
<gene>
    <name evidence="10" type="ORF">EHS24_008256</name>
</gene>
<comment type="subcellular location">
    <subcellularLocation>
        <location evidence="1">Nucleus</location>
    </subcellularLocation>
</comment>
<evidence type="ECO:0000256" key="7">
    <source>
        <dbReference type="ARBA" id="ARBA00023242"/>
    </source>
</evidence>
<dbReference type="SMART" id="SM00906">
    <property type="entry name" value="Fungal_trans"/>
    <property type="match status" value="1"/>
</dbReference>
<keyword evidence="7" id="KW-0539">Nucleus</keyword>
<dbReference type="GeneID" id="39592799"/>
<keyword evidence="6" id="KW-0804">Transcription</keyword>
<reference evidence="10 11" key="1">
    <citation type="submission" date="2018-11" db="EMBL/GenBank/DDBJ databases">
        <title>Genome sequence of Apiotrichum porosum DSM 27194.</title>
        <authorList>
            <person name="Aliyu H."/>
            <person name="Gorte O."/>
            <person name="Ochsenreither K."/>
        </authorList>
    </citation>
    <scope>NUCLEOTIDE SEQUENCE [LARGE SCALE GENOMIC DNA]</scope>
    <source>
        <strain evidence="10 11">DSM 27194</strain>
    </source>
</reference>
<dbReference type="GO" id="GO:0000981">
    <property type="term" value="F:DNA-binding transcription factor activity, RNA polymerase II-specific"/>
    <property type="evidence" value="ECO:0007669"/>
    <property type="project" value="InterPro"/>
</dbReference>
<feature type="compositionally biased region" description="Polar residues" evidence="8">
    <location>
        <begin position="242"/>
        <end position="252"/>
    </location>
</feature>
<dbReference type="GO" id="GO:0006351">
    <property type="term" value="P:DNA-templated transcription"/>
    <property type="evidence" value="ECO:0007669"/>
    <property type="project" value="InterPro"/>
</dbReference>
<name>A0A427XT10_9TREE</name>
<feature type="region of interest" description="Disordered" evidence="8">
    <location>
        <begin position="116"/>
        <end position="140"/>
    </location>
</feature>
<keyword evidence="4" id="KW-0805">Transcription regulation</keyword>
<feature type="compositionally biased region" description="Basic and acidic residues" evidence="8">
    <location>
        <begin position="120"/>
        <end position="140"/>
    </location>
</feature>
<dbReference type="PROSITE" id="PS00463">
    <property type="entry name" value="ZN2_CY6_FUNGAL_1"/>
    <property type="match status" value="1"/>
</dbReference>
<dbReference type="SUPFAM" id="SSF57701">
    <property type="entry name" value="Zn2/Cys6 DNA-binding domain"/>
    <property type="match status" value="1"/>
</dbReference>
<evidence type="ECO:0000256" key="2">
    <source>
        <dbReference type="ARBA" id="ARBA00022723"/>
    </source>
</evidence>
<dbReference type="RefSeq" id="XP_028476507.1">
    <property type="nucleotide sequence ID" value="XM_028623574.1"/>
</dbReference>
<dbReference type="InterPro" id="IPR051089">
    <property type="entry name" value="prtT"/>
</dbReference>
<evidence type="ECO:0000256" key="1">
    <source>
        <dbReference type="ARBA" id="ARBA00004123"/>
    </source>
</evidence>
<dbReference type="Pfam" id="PF00172">
    <property type="entry name" value="Zn_clus"/>
    <property type="match status" value="1"/>
</dbReference>
<keyword evidence="3" id="KW-0862">Zinc</keyword>
<accession>A0A427XT10</accession>
<comment type="caution">
    <text evidence="10">The sequence shown here is derived from an EMBL/GenBank/DDBJ whole genome shotgun (WGS) entry which is preliminary data.</text>
</comment>
<organism evidence="10 11">
    <name type="scientific">Apiotrichum porosum</name>
    <dbReference type="NCBI Taxonomy" id="105984"/>
    <lineage>
        <taxon>Eukaryota</taxon>
        <taxon>Fungi</taxon>
        <taxon>Dikarya</taxon>
        <taxon>Basidiomycota</taxon>
        <taxon>Agaricomycotina</taxon>
        <taxon>Tremellomycetes</taxon>
        <taxon>Trichosporonales</taxon>
        <taxon>Trichosporonaceae</taxon>
        <taxon>Apiotrichum</taxon>
    </lineage>
</organism>
<dbReference type="CDD" id="cd12148">
    <property type="entry name" value="fungal_TF_MHR"/>
    <property type="match status" value="1"/>
</dbReference>
<dbReference type="Pfam" id="PF04082">
    <property type="entry name" value="Fungal_trans"/>
    <property type="match status" value="1"/>
</dbReference>
<sequence length="880" mass="95303">MLGQQRYRSASGDDDSEPNKSHKTNHGQSAPSSARVRRAARACDRCRSSKLRCAAPDPSTDGTRCAHCVKMDLQCVYTNPLPSHAGPNAEPQSRGGDDDRLLRLEANVVKLLDLMGQKTGTRDERGSGGEPTEHSVRGDSHAHLVQTEPIDKASDPPANSRSTLEALSHLAAIDDPLPVTSATDFDAWLTPPSDPVDNGPSQDSGSNFVFDSLVTAAAGESDLQFPTTLQAGRQQRVESIPTVHSVSPNTSCDARKTPGSLHDGHHTSSEYNAAQARPIPKAGVGSRMAAFTEPSSHEAPFRPLTYNPDTFRNAEMSGPSREENSNGIYDDDGSRAQGGSTPKRGRGDPIDRGIFVEEEARALFDFFLEQIAFFMPIFQEPMTFDFVRHRSSFLLSTILAIAAKYNSTSTTRHNATGSGAAESFGWDPLGSSGRNGVKPVDEDKWFEIRSLALSSYFQALISKVHCLEDVQAILLQCAWGLQDRGASPDPWMMTGSAYRLARRLGIHLAAGALLSGSAQPTARVVASLKTYMCLYAFDRFFTVGFGRPETEGFDESAIDTSLLLSVLHSSNNSNNFALLCSPESAACVAAYVELANIAKQYSRFVNVLLKEAPSTFLSEMRNISGRLDAFSSRWLWARSPLSAKLGLSGRPIKMLYNHIRLCLHSVPLKPISHPDSEMFLQRTGLQGAAGSDILAKCLKKAQDCAVGIIQDFADDSRDDNETVLCYGFDYAFMVLAHSAAILLSMTTISVCGIGTSPSTYMPSTPSASGRPAGGMDSNAAKRYYEMAITAMVDSNRSANFFPCDMACNLGLIAQEMGISVAEWMSDNHGCRVGRHDQCACSRRDQGGDSAVDFGFLFDIDQFLQPGFLEDGSLFSSTLLM</sequence>
<protein>
    <recommendedName>
        <fullName evidence="9">Zn(2)-C6 fungal-type domain-containing protein</fullName>
    </recommendedName>
</protein>
<evidence type="ECO:0000256" key="6">
    <source>
        <dbReference type="ARBA" id="ARBA00023163"/>
    </source>
</evidence>
<dbReference type="Gene3D" id="4.10.240.10">
    <property type="entry name" value="Zn(2)-C6 fungal-type DNA-binding domain"/>
    <property type="match status" value="1"/>
</dbReference>
<evidence type="ECO:0000256" key="5">
    <source>
        <dbReference type="ARBA" id="ARBA00023125"/>
    </source>
</evidence>
<dbReference type="PROSITE" id="PS50048">
    <property type="entry name" value="ZN2_CY6_FUNGAL_2"/>
    <property type="match status" value="1"/>
</dbReference>